<dbReference type="Proteomes" id="UP000813463">
    <property type="component" value="Chromosome 2"/>
</dbReference>
<dbReference type="SUPFAM" id="SSF50978">
    <property type="entry name" value="WD40 repeat-like"/>
    <property type="match status" value="1"/>
</dbReference>
<feature type="compositionally biased region" description="Basic and acidic residues" evidence="4">
    <location>
        <begin position="235"/>
        <end position="250"/>
    </location>
</feature>
<evidence type="ECO:0000256" key="2">
    <source>
        <dbReference type="PROSITE-ProRule" id="PRU00175"/>
    </source>
</evidence>
<dbReference type="PROSITE" id="PS50082">
    <property type="entry name" value="WD_REPEATS_2"/>
    <property type="match status" value="1"/>
</dbReference>
<dbReference type="PANTHER" id="PTHR12616:SF8">
    <property type="entry name" value="VACUOLAR PROTEIN SORTING-ASSOCIATED PROTEIN 8 HOMOLOG"/>
    <property type="match status" value="1"/>
</dbReference>
<feature type="region of interest" description="Disordered" evidence="4">
    <location>
        <begin position="1"/>
        <end position="80"/>
    </location>
</feature>
<dbReference type="GeneID" id="110785666"/>
<feature type="compositionally biased region" description="Basic and acidic residues" evidence="4">
    <location>
        <begin position="257"/>
        <end position="269"/>
    </location>
</feature>
<dbReference type="GO" id="GO:0030897">
    <property type="term" value="C:HOPS complex"/>
    <property type="evidence" value="ECO:0000318"/>
    <property type="project" value="GO_Central"/>
</dbReference>
<accession>A0A9R0IAY7</accession>
<keyword evidence="2" id="KW-0479">Metal-binding</keyword>
<dbReference type="GO" id="GO:0006623">
    <property type="term" value="P:protein targeting to vacuole"/>
    <property type="evidence" value="ECO:0000318"/>
    <property type="project" value="GO_Central"/>
</dbReference>
<sequence>MTKNFTSSKPPVTEELDLDSFLRRHNATSDDDEDREHQNSDILHRTIDDILNDSSSDSDHDGVSVSSSIPQTKTLNSSDKQLNSTQFKYNLIQRVKSDVLSGVSSRKPPTPPQNMRNPSIFSGGVSRKPGAALAAAAAASRNVRVPRAAVIKSMRALSVSLEGKVSDGDELLGFVKDDVKSEGCDGDNNVNEAIGEVVEERENGDDSGIVVNEVVGEVSDFEDSSVEQGIELREKDAVESAEGSAEKGGSEFENDGEFERQEELVSSVEKNDVPEFWDLEKIDSGDLGKKGTPHSLDVEEEERVGEKNVGNLNGNYVDKELGLSLKEEVKDQDLGLGMQEVQESEKSVVILSSDELGTGRDEVSSSNDDVKELVEYKIAQLESEIDSKIAEEKLRPVKKQLELAEELEIKQASTGQDLEEGAAAQPMRLEGVRRGSTVLGYFDVNADNTLSRAIKSQAFIRDYGTPLAIAVHLNYVALGMSKGVIVVVPSKYSAHLPDNMDPKMLLLGAQSDRSQIPVTSICFNQQGDLLLAGYGDGHIILWYIPRGTVAKVITGEHAAPVVHTLFLGQDFQVTRQFKAVTGDGKGLVLLHEFSSVPIIGVTVKTQCLLDGQRTGTVLCASPLLPDEFTFSGNTTGSGSGVGGVMGGVAGAAPWKFFNEGSSLSEEGVVIFVTHQTALVVRLKPSLEVYAQLSKPEGVREGSMPYTAWKCTTHSRGSSSENVNPESLERISLLAIAWDRKVQVAKLIKSEPKDSGKPELKESGKWSLKVCGKWTLESAAVGLAWLDDQMLVILTLVGQLCLFTRDGTLIHQTSYASNEPGGDDLISYHTYFTNVYGNPEKAYHNCLAVRGASVYILAPRHVVVSRLLLWRERIEVLRNAGDWMGAFNMAMTLYDGQAHGVIDLPRDLHAAQEAIIPYLVELLFSYVDEVFSYISVACFNQIGKEEEVDGSLTKSDAAFSTIKEQFTRVGGVAVEFCVHIKRIDILFNEIFSKFVAVQHRDTFLELLEPYILKDMLGSLPPEIMQALVEHYNGKGWLQRVEQCVLHMDISSLDFNQVVRLCRENGLYGALIYLFNKGLDDFKTPLEELLNVLKNHKRDAAAAAVGYRMLVYLKYCFSGLAFPPGHGKLPSERLPSLRMELLQFLLQDSGGPKSQTGASLTSTGAFLNLHYLLELDTEATLDVFRISFVEDEHFKLDKPLLNSSDATVDNPKDNDSIAGYQDMLVQKIVDALVIVLDIDISQSVRSAGSDDTGVVVWPSKKDIGHLIEFVASYVASKKANVSKSVLSQILEYLTSENHLGDLALNESKQKNESKKRREKKVLALLDAVPQTEWNASYVLHLCEKAQFHQVCGLIHTIRHNYLAALDSYMKDVDEPVHAFSFIDGILLRLSDNESSAFQSAVISRISELVTLSRECTFCLVIYHLNKERGHLLSNLQSSPRSLFLYLKTLFEVHHSGILSFSCIRVDSVSDGSWDRQNDGKITLDAYLERISEFPKVVQNNPIEVNDDIIELYIELLCQYEPDSVLKFLDTFENYRVDRCLLLCQKYGIVDAAAFLLERVGDVGSALLTTLSGLNEKFILLGTAVESTISDIDIGKDVDLECFAAASELKEVQDIEKILHACISLCQRNSPRLDPEESESLWFRLLDSFCRPLLISQGNSENGMVTQSSNFKDDSEVNAITWTVYRIQKCAPVLKRLFAQFVKEIAEGMIGYVRLPSIMAKLLSDNGNQEFGDFKLTILGMLGTYSFERRILDTAKCLIEDDTFYTMSLLKKGASKGYAPRSLQCCICNCSFKSSSGSGIRVFNCGHAAHQQCDVQENVMTSQSSSGGCPICVHKKKIQKSKGKMAEQGLVSASPSTSRRAQGTSFLHPHELDVFENSTGPQISRFEILNSLQKNQRLIPNDTMPQLKLAPPAVYHEKVSKRTHFPSGSSREGLMDAEKLSRNRQLRDLKVKNSSLRFPLTSKIFGKEKTRIG</sequence>
<gene>
    <name evidence="7" type="primary">LOC110785666</name>
</gene>
<feature type="repeat" description="WD" evidence="3">
    <location>
        <begin position="518"/>
        <end position="552"/>
    </location>
</feature>
<dbReference type="GO" id="GO:0008270">
    <property type="term" value="F:zinc ion binding"/>
    <property type="evidence" value="ECO:0007669"/>
    <property type="project" value="UniProtKB-KW"/>
</dbReference>
<dbReference type="InterPro" id="IPR015943">
    <property type="entry name" value="WD40/YVTN_repeat-like_dom_sf"/>
</dbReference>
<dbReference type="SMART" id="SM00184">
    <property type="entry name" value="RING"/>
    <property type="match status" value="1"/>
</dbReference>
<evidence type="ECO:0000256" key="3">
    <source>
        <dbReference type="PROSITE-ProRule" id="PRU00221"/>
    </source>
</evidence>
<evidence type="ECO:0000313" key="7">
    <source>
        <dbReference type="RefSeq" id="XP_021845842.2"/>
    </source>
</evidence>
<proteinExistence type="inferred from homology"/>
<dbReference type="GO" id="GO:0005770">
    <property type="term" value="C:late endosome"/>
    <property type="evidence" value="ECO:0000318"/>
    <property type="project" value="GO_Central"/>
</dbReference>
<dbReference type="Gene3D" id="2.130.10.10">
    <property type="entry name" value="YVTN repeat-like/Quinoprotein amine dehydrogenase"/>
    <property type="match status" value="1"/>
</dbReference>
<dbReference type="CDD" id="cd16448">
    <property type="entry name" value="RING-H2"/>
    <property type="match status" value="1"/>
</dbReference>
<feature type="region of interest" description="Disordered" evidence="4">
    <location>
        <begin position="235"/>
        <end position="269"/>
    </location>
</feature>
<dbReference type="InterPro" id="IPR045111">
    <property type="entry name" value="Vps41/Vps8"/>
</dbReference>
<dbReference type="InterPro" id="IPR001680">
    <property type="entry name" value="WD40_rpt"/>
</dbReference>
<reference evidence="7" key="2">
    <citation type="submission" date="2025-08" db="UniProtKB">
        <authorList>
            <consortium name="RefSeq"/>
        </authorList>
    </citation>
    <scope>IDENTIFICATION</scope>
    <source>
        <tissue evidence="7">Leaf</tissue>
    </source>
</reference>
<keyword evidence="3" id="KW-0853">WD repeat</keyword>
<feature type="domain" description="RING-type" evidence="5">
    <location>
        <begin position="1782"/>
        <end position="1829"/>
    </location>
</feature>
<dbReference type="InterPro" id="IPR001841">
    <property type="entry name" value="Znf_RING"/>
</dbReference>
<dbReference type="InterPro" id="IPR025941">
    <property type="entry name" value="Vps8_central_dom"/>
</dbReference>
<dbReference type="KEGG" id="soe:110785666"/>
<feature type="compositionally biased region" description="Basic and acidic residues" evidence="4">
    <location>
        <begin position="35"/>
        <end position="48"/>
    </location>
</feature>
<comment type="similarity">
    <text evidence="1">Belongs to the VPS8 family.</text>
</comment>
<dbReference type="PANTHER" id="PTHR12616">
    <property type="entry name" value="VACUOLAR PROTEIN SORTING VPS41"/>
    <property type="match status" value="1"/>
</dbReference>
<feature type="compositionally biased region" description="Polar residues" evidence="4">
    <location>
        <begin position="69"/>
        <end position="80"/>
    </location>
</feature>
<evidence type="ECO:0000313" key="6">
    <source>
        <dbReference type="Proteomes" id="UP000813463"/>
    </source>
</evidence>
<dbReference type="Pfam" id="PF23410">
    <property type="entry name" value="Beta-prop_VPS8"/>
    <property type="match status" value="1"/>
</dbReference>
<name>A0A9R0IAY7_SPIOL</name>
<dbReference type="GO" id="GO:0034058">
    <property type="term" value="P:endosomal vesicle fusion"/>
    <property type="evidence" value="ECO:0000318"/>
    <property type="project" value="GO_Central"/>
</dbReference>
<evidence type="ECO:0000259" key="5">
    <source>
        <dbReference type="PROSITE" id="PS50089"/>
    </source>
</evidence>
<keyword evidence="6" id="KW-1185">Reference proteome</keyword>
<protein>
    <recommendedName>
        <fullName evidence="5">RING-type domain-containing protein</fullName>
    </recommendedName>
</protein>
<evidence type="ECO:0000256" key="4">
    <source>
        <dbReference type="SAM" id="MobiDB-lite"/>
    </source>
</evidence>
<reference evidence="6" key="1">
    <citation type="journal article" date="2021" name="Nat. Commun.">
        <title>Genomic analyses provide insights into spinach domestication and the genetic basis of agronomic traits.</title>
        <authorList>
            <person name="Cai X."/>
            <person name="Sun X."/>
            <person name="Xu C."/>
            <person name="Sun H."/>
            <person name="Wang X."/>
            <person name="Ge C."/>
            <person name="Zhang Z."/>
            <person name="Wang Q."/>
            <person name="Fei Z."/>
            <person name="Jiao C."/>
            <person name="Wang Q."/>
        </authorList>
    </citation>
    <scope>NUCLEOTIDE SEQUENCE [LARGE SCALE GENOMIC DNA]</scope>
    <source>
        <strain evidence="6">cv. Varoflay</strain>
    </source>
</reference>
<dbReference type="SUPFAM" id="SSF57850">
    <property type="entry name" value="RING/U-box"/>
    <property type="match status" value="1"/>
</dbReference>
<dbReference type="Pfam" id="PF12816">
    <property type="entry name" value="TPR_Vps8"/>
    <property type="match status" value="1"/>
</dbReference>
<organism evidence="6 7">
    <name type="scientific">Spinacia oleracea</name>
    <name type="common">Spinach</name>
    <dbReference type="NCBI Taxonomy" id="3562"/>
    <lineage>
        <taxon>Eukaryota</taxon>
        <taxon>Viridiplantae</taxon>
        <taxon>Streptophyta</taxon>
        <taxon>Embryophyta</taxon>
        <taxon>Tracheophyta</taxon>
        <taxon>Spermatophyta</taxon>
        <taxon>Magnoliopsida</taxon>
        <taxon>eudicotyledons</taxon>
        <taxon>Gunneridae</taxon>
        <taxon>Pentapetalae</taxon>
        <taxon>Caryophyllales</taxon>
        <taxon>Chenopodiaceae</taxon>
        <taxon>Chenopodioideae</taxon>
        <taxon>Anserineae</taxon>
        <taxon>Spinacia</taxon>
    </lineage>
</organism>
<dbReference type="RefSeq" id="XP_021845842.2">
    <property type="nucleotide sequence ID" value="XM_021990150.2"/>
</dbReference>
<keyword evidence="2" id="KW-0863">Zinc-finger</keyword>
<dbReference type="InterPro" id="IPR036322">
    <property type="entry name" value="WD40_repeat_dom_sf"/>
</dbReference>
<feature type="compositionally biased region" description="Polar residues" evidence="4">
    <location>
        <begin position="1"/>
        <end position="10"/>
    </location>
</feature>
<keyword evidence="2" id="KW-0862">Zinc</keyword>
<evidence type="ECO:0000256" key="1">
    <source>
        <dbReference type="ARBA" id="ARBA00009422"/>
    </source>
</evidence>
<dbReference type="PROSITE" id="PS50089">
    <property type="entry name" value="ZF_RING_2"/>
    <property type="match status" value="1"/>
</dbReference>